<dbReference type="Pfam" id="PF04773">
    <property type="entry name" value="FecR"/>
    <property type="match status" value="1"/>
</dbReference>
<dbReference type="InterPro" id="IPR012373">
    <property type="entry name" value="Ferrdict_sens_TM"/>
</dbReference>
<evidence type="ECO:0000313" key="4">
    <source>
        <dbReference type="Proteomes" id="UP000324611"/>
    </source>
</evidence>
<reference evidence="3 4" key="2">
    <citation type="submission" date="2019-09" db="EMBL/GenBank/DDBJ databases">
        <authorList>
            <person name="Jin C."/>
        </authorList>
    </citation>
    <scope>NUCLEOTIDE SEQUENCE [LARGE SCALE GENOMIC DNA]</scope>
    <source>
        <strain evidence="3 4">BN140078</strain>
    </source>
</reference>
<dbReference type="InterPro" id="IPR032508">
    <property type="entry name" value="FecR_C"/>
</dbReference>
<dbReference type="GO" id="GO:0016989">
    <property type="term" value="F:sigma factor antagonist activity"/>
    <property type="evidence" value="ECO:0007669"/>
    <property type="project" value="TreeGrafter"/>
</dbReference>
<name>A0A5B2VWG5_9BACT</name>
<dbReference type="PANTHER" id="PTHR30273:SF2">
    <property type="entry name" value="PROTEIN FECR"/>
    <property type="match status" value="1"/>
</dbReference>
<sequence length="234" mass="25855">MLVYSPAPDSWCTTKPPDSRLPASLITHYVPPKGGQYQLILPDGTKVWLNAASSLRFPTRFTGATRNVELTGEAYFEVAKNAAAPLHVKVEGMDITVLGTSFNIMAYTDEDAIRTTLLDGAIKVASGQAQRILKPGQQSSLDPGGAIKLITDPDIELAIAWKNGFTSFRSANIRTIMRQVMRCYNIDVEYEGNIPERVFTGDIPRDAHLSELLQLLEVSKVRFKMKDTKLVVMP</sequence>
<dbReference type="Proteomes" id="UP000324611">
    <property type="component" value="Unassembled WGS sequence"/>
</dbReference>
<feature type="domain" description="Protein FecR C-terminal" evidence="2">
    <location>
        <begin position="167"/>
        <end position="232"/>
    </location>
</feature>
<evidence type="ECO:0000259" key="1">
    <source>
        <dbReference type="Pfam" id="PF04773"/>
    </source>
</evidence>
<dbReference type="Pfam" id="PF16344">
    <property type="entry name" value="FecR_C"/>
    <property type="match status" value="1"/>
</dbReference>
<comment type="caution">
    <text evidence="3">The sequence shown here is derived from an EMBL/GenBank/DDBJ whole genome shotgun (WGS) entry which is preliminary data.</text>
</comment>
<dbReference type="PANTHER" id="PTHR30273">
    <property type="entry name" value="PERIPLASMIC SIGNAL SENSOR AND SIGMA FACTOR ACTIVATOR FECR-RELATED"/>
    <property type="match status" value="1"/>
</dbReference>
<organism evidence="3 4">
    <name type="scientific">Chitinophaga agrisoli</name>
    <dbReference type="NCBI Taxonomy" id="2607653"/>
    <lineage>
        <taxon>Bacteria</taxon>
        <taxon>Pseudomonadati</taxon>
        <taxon>Bacteroidota</taxon>
        <taxon>Chitinophagia</taxon>
        <taxon>Chitinophagales</taxon>
        <taxon>Chitinophagaceae</taxon>
        <taxon>Chitinophaga</taxon>
    </lineage>
</organism>
<gene>
    <name evidence="3" type="ORF">F0L74_10510</name>
</gene>
<keyword evidence="4" id="KW-1185">Reference proteome</keyword>
<dbReference type="AlphaFoldDB" id="A0A5B2VWG5"/>
<dbReference type="Gene3D" id="3.55.50.30">
    <property type="match status" value="1"/>
</dbReference>
<dbReference type="EMBL" id="VUOC01000002">
    <property type="protein sequence ID" value="KAA2242948.1"/>
    <property type="molecule type" value="Genomic_DNA"/>
</dbReference>
<proteinExistence type="predicted"/>
<dbReference type="Gene3D" id="2.60.120.1440">
    <property type="match status" value="1"/>
</dbReference>
<evidence type="ECO:0000313" key="3">
    <source>
        <dbReference type="EMBL" id="KAA2242948.1"/>
    </source>
</evidence>
<evidence type="ECO:0000259" key="2">
    <source>
        <dbReference type="Pfam" id="PF16344"/>
    </source>
</evidence>
<protein>
    <submittedName>
        <fullName evidence="3">DUF4974 domain-containing protein</fullName>
    </submittedName>
</protein>
<dbReference type="InterPro" id="IPR006860">
    <property type="entry name" value="FecR"/>
</dbReference>
<reference evidence="3 4" key="1">
    <citation type="submission" date="2019-09" db="EMBL/GenBank/DDBJ databases">
        <title>Chitinophaga ginsengihumi sp. nov., isolated from soil of ginseng rhizosphere.</title>
        <authorList>
            <person name="Lee J."/>
        </authorList>
    </citation>
    <scope>NUCLEOTIDE SEQUENCE [LARGE SCALE GENOMIC DNA]</scope>
    <source>
        <strain evidence="3 4">BN140078</strain>
    </source>
</reference>
<accession>A0A5B2VWG5</accession>
<feature type="domain" description="FecR protein" evidence="1">
    <location>
        <begin position="32"/>
        <end position="123"/>
    </location>
</feature>